<reference evidence="4 5" key="1">
    <citation type="submission" date="2018-06" db="EMBL/GenBank/DDBJ databases">
        <title>Thermoflavimicrobium daqus sp. nov., a thermophilic microbe isolated from Moutai-flavour Daqu.</title>
        <authorList>
            <person name="Wang X."/>
            <person name="Zhou H."/>
        </authorList>
    </citation>
    <scope>NUCLEOTIDE SEQUENCE [LARGE SCALE GENOMIC DNA]</scope>
    <source>
        <strain evidence="4 5">FBKL4.011</strain>
    </source>
</reference>
<dbReference type="InterPro" id="IPR016181">
    <property type="entry name" value="Acyl_CoA_acyltransferase"/>
</dbReference>
<sequence>MNMIRFEFLSNCSLKEMVDLMNHAFQDYFTEMKTDVSSYVKRLAKEDLSPDLSIVAYDKEKPVGFILNGIREINNQKIAWNGGTGVIPDYRGQGIGRLMMEKCFEIYHQQQVEVATLEAIDRNLTAIHLYSKMGYQIIDHLKFYSLDLKKAKSKLSSLTTEHTPNTVQSIFKRDLVHLPFFRRWAPWQNQLASLPDAEAIILSNEKNETIGYALFQVITSLQTVNFFHLEVTPKEKNRKDIFIELISHVINKTKPAQSYRTFNLHADIDLDELLREIGFDYQLGQVWMTKTLS</sequence>
<evidence type="ECO:0000259" key="3">
    <source>
        <dbReference type="PROSITE" id="PS51186"/>
    </source>
</evidence>
<dbReference type="Pfam" id="PF00583">
    <property type="entry name" value="Acetyltransf_1"/>
    <property type="match status" value="1"/>
</dbReference>
<dbReference type="AlphaFoldDB" id="A0A364K4T1"/>
<proteinExistence type="predicted"/>
<dbReference type="SUPFAM" id="SSF55729">
    <property type="entry name" value="Acyl-CoA N-acyltransferases (Nat)"/>
    <property type="match status" value="1"/>
</dbReference>
<dbReference type="OrthoDB" id="4228396at2"/>
<dbReference type="InterPro" id="IPR000182">
    <property type="entry name" value="GNAT_dom"/>
</dbReference>
<evidence type="ECO:0000256" key="1">
    <source>
        <dbReference type="ARBA" id="ARBA00022679"/>
    </source>
</evidence>
<protein>
    <recommendedName>
        <fullName evidence="3">N-acetyltransferase domain-containing protein</fullName>
    </recommendedName>
</protein>
<dbReference type="GO" id="GO:0016747">
    <property type="term" value="F:acyltransferase activity, transferring groups other than amino-acyl groups"/>
    <property type="evidence" value="ECO:0007669"/>
    <property type="project" value="InterPro"/>
</dbReference>
<reference evidence="4 5" key="2">
    <citation type="submission" date="2018-06" db="EMBL/GenBank/DDBJ databases">
        <authorList>
            <person name="Zhirakovskaya E."/>
        </authorList>
    </citation>
    <scope>NUCLEOTIDE SEQUENCE [LARGE SCALE GENOMIC DNA]</scope>
    <source>
        <strain evidence="4 5">FBKL4.011</strain>
    </source>
</reference>
<accession>A0A364K4T1</accession>
<dbReference type="Gene3D" id="3.40.630.30">
    <property type="match status" value="1"/>
</dbReference>
<feature type="domain" description="N-acetyltransferase" evidence="3">
    <location>
        <begin position="4"/>
        <end position="159"/>
    </location>
</feature>
<organism evidence="4 5">
    <name type="scientific">Thermoflavimicrobium daqui</name>
    <dbReference type="NCBI Taxonomy" id="2137476"/>
    <lineage>
        <taxon>Bacteria</taxon>
        <taxon>Bacillati</taxon>
        <taxon>Bacillota</taxon>
        <taxon>Bacilli</taxon>
        <taxon>Bacillales</taxon>
        <taxon>Thermoactinomycetaceae</taxon>
        <taxon>Thermoflavimicrobium</taxon>
    </lineage>
</organism>
<keyword evidence="1" id="KW-0808">Transferase</keyword>
<evidence type="ECO:0000256" key="2">
    <source>
        <dbReference type="ARBA" id="ARBA00023315"/>
    </source>
</evidence>
<dbReference type="PROSITE" id="PS51186">
    <property type="entry name" value="GNAT"/>
    <property type="match status" value="1"/>
</dbReference>
<evidence type="ECO:0000313" key="4">
    <source>
        <dbReference type="EMBL" id="RAL24356.1"/>
    </source>
</evidence>
<keyword evidence="5" id="KW-1185">Reference proteome</keyword>
<keyword evidence="2" id="KW-0012">Acyltransferase</keyword>
<dbReference type="EMBL" id="QJKK01000004">
    <property type="protein sequence ID" value="RAL24356.1"/>
    <property type="molecule type" value="Genomic_DNA"/>
</dbReference>
<gene>
    <name evidence="4" type="ORF">DL897_08495</name>
</gene>
<dbReference type="InterPro" id="IPR050680">
    <property type="entry name" value="YpeA/RimI_acetyltransf"/>
</dbReference>
<comment type="caution">
    <text evidence="4">The sequence shown here is derived from an EMBL/GenBank/DDBJ whole genome shotgun (WGS) entry which is preliminary data.</text>
</comment>
<evidence type="ECO:0000313" key="5">
    <source>
        <dbReference type="Proteomes" id="UP000251213"/>
    </source>
</evidence>
<dbReference type="PANTHER" id="PTHR43420:SF44">
    <property type="entry name" value="ACETYLTRANSFERASE YPEA"/>
    <property type="match status" value="1"/>
</dbReference>
<dbReference type="Proteomes" id="UP000251213">
    <property type="component" value="Unassembled WGS sequence"/>
</dbReference>
<name>A0A364K4T1_9BACL</name>
<dbReference type="PANTHER" id="PTHR43420">
    <property type="entry name" value="ACETYLTRANSFERASE"/>
    <property type="match status" value="1"/>
</dbReference>
<dbReference type="CDD" id="cd04301">
    <property type="entry name" value="NAT_SF"/>
    <property type="match status" value="1"/>
</dbReference>